<organism evidence="1 2">
    <name type="scientific">Magnetospirillum fulvum</name>
    <name type="common">Rhodospirillum fulvum</name>
    <dbReference type="NCBI Taxonomy" id="1082"/>
    <lineage>
        <taxon>Bacteria</taxon>
        <taxon>Pseudomonadati</taxon>
        <taxon>Pseudomonadota</taxon>
        <taxon>Alphaproteobacteria</taxon>
        <taxon>Rhodospirillales</taxon>
        <taxon>Rhodospirillaceae</taxon>
        <taxon>Magnetospirillum</taxon>
    </lineage>
</organism>
<reference evidence="2" key="1">
    <citation type="submission" date="2016-10" db="EMBL/GenBank/DDBJ databases">
        <authorList>
            <person name="Varghese N."/>
            <person name="Submissions S."/>
        </authorList>
    </citation>
    <scope>NUCLEOTIDE SEQUENCE [LARGE SCALE GENOMIC DNA]</scope>
    <source>
        <strain evidence="2">DSM 13234</strain>
    </source>
</reference>
<dbReference type="PANTHER" id="PTHR42905">
    <property type="entry name" value="PHOSPHOENOLPYRUVATE CARBOXYLASE"/>
    <property type="match status" value="1"/>
</dbReference>
<evidence type="ECO:0000313" key="1">
    <source>
        <dbReference type="EMBL" id="SEH59004.1"/>
    </source>
</evidence>
<dbReference type="EMBL" id="FNWO01000015">
    <property type="protein sequence ID" value="SEH59004.1"/>
    <property type="molecule type" value="Genomic_DNA"/>
</dbReference>
<name>A0A1H6J9U3_MAGFU</name>
<protein>
    <submittedName>
        <fullName evidence="1">Methylisocitrate lyase</fullName>
    </submittedName>
</protein>
<proteinExistence type="predicted"/>
<accession>A0A1H6J9U3</accession>
<gene>
    <name evidence="1" type="ORF">SAMN04244559_03078</name>
</gene>
<dbReference type="Gene3D" id="3.20.20.60">
    <property type="entry name" value="Phosphoenolpyruvate-binding domains"/>
    <property type="match status" value="1"/>
</dbReference>
<dbReference type="RefSeq" id="WP_074770131.1">
    <property type="nucleotide sequence ID" value="NZ_FNWO01000015.1"/>
</dbReference>
<dbReference type="CDD" id="cd00377">
    <property type="entry name" value="ICL_PEPM"/>
    <property type="match status" value="1"/>
</dbReference>
<evidence type="ECO:0000313" key="2">
    <source>
        <dbReference type="Proteomes" id="UP000182983"/>
    </source>
</evidence>
<dbReference type="Pfam" id="PF13714">
    <property type="entry name" value="PEP_mutase"/>
    <property type="match status" value="1"/>
</dbReference>
<dbReference type="GO" id="GO:0016833">
    <property type="term" value="F:oxo-acid-lyase activity"/>
    <property type="evidence" value="ECO:0007669"/>
    <property type="project" value="UniProtKB-ARBA"/>
</dbReference>
<sequence length="298" mass="31898">MLHANLSANDKRLAFRAGLASGKLQRFPGAFSPLSALLIEEQGFDGIYISGTVLSADLGLPDLGLATLSEVAQRGHQIARVTDLPSLIDVESGFGEAINVVRTIRMLEDLGLAGCHIKDRVGPNRSGVPAATVLVGAAEMARRIKAAASARRDSDFVLCARTDARASEGLDGVIARARAYLDAGADMIFAEAVADEREFEVLRRALPDTPLLANMSEFGPSKLLSARSLQNLGINMAIYPVTLLRLAMASAEVGLKTIQIEGSQASIVDRMHSGVRLDELLGHQEYIQIDREPSNVRV</sequence>
<dbReference type="InterPro" id="IPR015813">
    <property type="entry name" value="Pyrv/PenolPyrv_kinase-like_dom"/>
</dbReference>
<keyword evidence="1" id="KW-0456">Lyase</keyword>
<keyword evidence="2" id="KW-1185">Reference proteome</keyword>
<dbReference type="AlphaFoldDB" id="A0A1H6J9U3"/>
<dbReference type="Proteomes" id="UP000182983">
    <property type="component" value="Unassembled WGS sequence"/>
</dbReference>
<dbReference type="OrthoDB" id="9771433at2"/>
<dbReference type="InterPro" id="IPR039556">
    <property type="entry name" value="ICL/PEPM"/>
</dbReference>
<dbReference type="PANTHER" id="PTHR42905:SF5">
    <property type="entry name" value="CARBOXYVINYL-CARBOXYPHOSPHONATE PHOSPHORYLMUTASE, CHLOROPLASTIC"/>
    <property type="match status" value="1"/>
</dbReference>
<dbReference type="SUPFAM" id="SSF51621">
    <property type="entry name" value="Phosphoenolpyruvate/pyruvate domain"/>
    <property type="match status" value="1"/>
</dbReference>
<dbReference type="InterPro" id="IPR040442">
    <property type="entry name" value="Pyrv_kinase-like_dom_sf"/>
</dbReference>